<organism evidence="3 4">
    <name type="scientific">Phytophthora citrophthora</name>
    <dbReference type="NCBI Taxonomy" id="4793"/>
    <lineage>
        <taxon>Eukaryota</taxon>
        <taxon>Sar</taxon>
        <taxon>Stramenopiles</taxon>
        <taxon>Oomycota</taxon>
        <taxon>Peronosporomycetes</taxon>
        <taxon>Peronosporales</taxon>
        <taxon>Peronosporaceae</taxon>
        <taxon>Phytophthora</taxon>
    </lineage>
</organism>
<reference evidence="3" key="1">
    <citation type="submission" date="2023-08" db="EMBL/GenBank/DDBJ databases">
        <title>Reference Genome Resource for the Citrus Pathogen Phytophthora citrophthora.</title>
        <authorList>
            <person name="Moller H."/>
            <person name="Coetzee B."/>
            <person name="Rose L.J."/>
            <person name="Van Niekerk J.M."/>
        </authorList>
    </citation>
    <scope>NUCLEOTIDE SEQUENCE</scope>
    <source>
        <strain evidence="3">STE-U-9442</strain>
    </source>
</reference>
<dbReference type="Proteomes" id="UP001259832">
    <property type="component" value="Unassembled WGS sequence"/>
</dbReference>
<feature type="region of interest" description="Disordered" evidence="2">
    <location>
        <begin position="329"/>
        <end position="348"/>
    </location>
</feature>
<evidence type="ECO:0000256" key="1">
    <source>
        <dbReference type="SAM" id="Coils"/>
    </source>
</evidence>
<proteinExistence type="predicted"/>
<dbReference type="AlphaFoldDB" id="A0AAD9GZ12"/>
<gene>
    <name evidence="3" type="ORF">P3T76_002425</name>
</gene>
<feature type="coiled-coil region" evidence="1">
    <location>
        <begin position="202"/>
        <end position="229"/>
    </location>
</feature>
<protein>
    <submittedName>
        <fullName evidence="3">Uncharacterized protein</fullName>
    </submittedName>
</protein>
<evidence type="ECO:0000313" key="3">
    <source>
        <dbReference type="EMBL" id="KAK1946873.1"/>
    </source>
</evidence>
<accession>A0AAD9GZ12</accession>
<keyword evidence="4" id="KW-1185">Reference proteome</keyword>
<evidence type="ECO:0000256" key="2">
    <source>
        <dbReference type="SAM" id="MobiDB-lite"/>
    </source>
</evidence>
<sequence length="504" mass="57240">MNATSSFPNLRVSFDMADRDTELLAVYSFLDDVTLDEIMRYGSDEAPTEIFEVESNCSEVGSLDEPSVTGTTSDEDVGSDNEPYSLKSPFKRKRKQKSEAARVRQRVYDKKCRHKKRTLQHVFRGVFISVLKDFIVLVQFRLLKTEHETKLFCLAKKNGDEMPSGETARHQVELNQGAVESIKNTATDWRKYKNGDTGKWFLKEHAEEIQSLLDNLLELREQLKVATSELLWRLEEKTTGVTLRISSTTLKSGHKSNHSLGLQGDIPQQPDGVLRYHGTMNDTELAAVWDFLNESTIDEILGSGSPTATNAAGFIKSAYDVSVAAFKRNNASPSNSDRTSVENTSADEMQAKPQTLVNVKRSGMSKVQRERQRGYDKKHRLKKTNMRIDAAKTLVAGLKLLNLLLEDRIQRTRRKFPDFDRDLQKINHEAKTQLGLNQAATTYIKLWTATWKLSKIEKGKFFLKTYVKDIEEYLDGLVTLREKLVESTTELESCATQKPIGVWI</sequence>
<comment type="caution">
    <text evidence="3">The sequence shown here is derived from an EMBL/GenBank/DDBJ whole genome shotgun (WGS) entry which is preliminary data.</text>
</comment>
<evidence type="ECO:0000313" key="4">
    <source>
        <dbReference type="Proteomes" id="UP001259832"/>
    </source>
</evidence>
<keyword evidence="1" id="KW-0175">Coiled coil</keyword>
<name>A0AAD9GZ12_9STRA</name>
<feature type="region of interest" description="Disordered" evidence="2">
    <location>
        <begin position="60"/>
        <end position="99"/>
    </location>
</feature>
<dbReference type="EMBL" id="JASMQC010000003">
    <property type="protein sequence ID" value="KAK1946873.1"/>
    <property type="molecule type" value="Genomic_DNA"/>
</dbReference>